<keyword evidence="3" id="KW-1185">Reference proteome</keyword>
<dbReference type="Pfam" id="PF03358">
    <property type="entry name" value="FMN_red"/>
    <property type="match status" value="1"/>
</dbReference>
<dbReference type="SUPFAM" id="SSF52218">
    <property type="entry name" value="Flavoproteins"/>
    <property type="match status" value="1"/>
</dbReference>
<dbReference type="EMBL" id="BAABVV010000040">
    <property type="protein sequence ID" value="GAA6114917.1"/>
    <property type="molecule type" value="Genomic_DNA"/>
</dbReference>
<accession>A0ABP9ZJD5</accession>
<dbReference type="RefSeq" id="WP_353318537.1">
    <property type="nucleotide sequence ID" value="NZ_BAABVV010000040.1"/>
</dbReference>
<name>A0ABP9ZJD5_9LACO</name>
<proteinExistence type="predicted"/>
<dbReference type="InterPro" id="IPR050712">
    <property type="entry name" value="NAD(P)H-dep_reductase"/>
</dbReference>
<evidence type="ECO:0000313" key="3">
    <source>
        <dbReference type="Proteomes" id="UP001438112"/>
    </source>
</evidence>
<reference evidence="2 3" key="1">
    <citation type="submission" date="2024-03" db="EMBL/GenBank/DDBJ databases">
        <title>Inconsistent identification of Apilactobacillus kunkeei-related strains obtained by well-developed overall genome related indices.</title>
        <authorList>
            <person name="Maeno S."/>
            <person name="Endo A."/>
        </authorList>
    </citation>
    <scope>NUCLEOTIDE SEQUENCE [LARGE SCALE GENOMIC DNA]</scope>
    <source>
        <strain evidence="2 3">20H-10</strain>
    </source>
</reference>
<organism evidence="2 3">
    <name type="scientific">Apilactobacillus apinorum</name>
    <dbReference type="NCBI Taxonomy" id="1218495"/>
    <lineage>
        <taxon>Bacteria</taxon>
        <taxon>Bacillati</taxon>
        <taxon>Bacillota</taxon>
        <taxon>Bacilli</taxon>
        <taxon>Lactobacillales</taxon>
        <taxon>Lactobacillaceae</taxon>
        <taxon>Apilactobacillus</taxon>
    </lineage>
</organism>
<dbReference type="InterPro" id="IPR029039">
    <property type="entry name" value="Flavoprotein-like_sf"/>
</dbReference>
<dbReference type="InterPro" id="IPR005025">
    <property type="entry name" value="FMN_Rdtase-like_dom"/>
</dbReference>
<evidence type="ECO:0000313" key="2">
    <source>
        <dbReference type="EMBL" id="GAA6114917.1"/>
    </source>
</evidence>
<comment type="caution">
    <text evidence="2">The sequence shown here is derived from an EMBL/GenBank/DDBJ whole genome shotgun (WGS) entry which is preliminary data.</text>
</comment>
<gene>
    <name evidence="2" type="ORF">AP20H10_12800</name>
</gene>
<sequence length="179" mass="20440">MKKVGLILGSNRPSRICPEIGNWVQNNLASTDYETEVLDLNQINLPFLDEAEVPAKQQYQKDHSKEWSQKIESLDAVIFIYPQYNWGYPAVLKNAIDYLASEWRNKKVTFISYGSHGGLQSQIALDLVAVGLKMDKLSTNPLININADMFTDDHKLINGQLDDQNYKIELLRKEIQSII</sequence>
<dbReference type="PANTHER" id="PTHR30543">
    <property type="entry name" value="CHROMATE REDUCTASE"/>
    <property type="match status" value="1"/>
</dbReference>
<protein>
    <submittedName>
        <fullName evidence="2">NAD(P)H-dependent oxidoreductase</fullName>
    </submittedName>
</protein>
<feature type="domain" description="NADPH-dependent FMN reductase-like" evidence="1">
    <location>
        <begin position="3"/>
        <end position="134"/>
    </location>
</feature>
<evidence type="ECO:0000259" key="1">
    <source>
        <dbReference type="Pfam" id="PF03358"/>
    </source>
</evidence>
<dbReference type="PANTHER" id="PTHR30543:SF21">
    <property type="entry name" value="NAD(P)H-DEPENDENT FMN REDUCTASE LOT6"/>
    <property type="match status" value="1"/>
</dbReference>
<dbReference type="Gene3D" id="3.40.50.360">
    <property type="match status" value="1"/>
</dbReference>
<dbReference type="Proteomes" id="UP001438112">
    <property type="component" value="Unassembled WGS sequence"/>
</dbReference>